<protein>
    <submittedName>
        <fullName evidence="1">Uncharacterized protein</fullName>
    </submittedName>
</protein>
<comment type="caution">
    <text evidence="1">The sequence shown here is derived from an EMBL/GenBank/DDBJ whole genome shotgun (WGS) entry which is preliminary data.</text>
</comment>
<evidence type="ECO:0000313" key="2">
    <source>
        <dbReference type="Proteomes" id="UP000812287"/>
    </source>
</evidence>
<keyword evidence="2" id="KW-1185">Reference proteome</keyword>
<dbReference type="RefSeq" id="XP_043045645.1">
    <property type="nucleotide sequence ID" value="XM_043190855.1"/>
</dbReference>
<name>A0A9P7W564_9AGAR</name>
<dbReference type="AlphaFoldDB" id="A0A9P7W564"/>
<sequence length="484" mass="54094">MTVLTTPPLFPSILPIAWGMSEARETAAVEISQDRNDRDFNAMCWAVELLPVDSELEPFIEVIPNVVACSDLSAKLLLYRLLKHDAVTIRLGYRIQRLLVTCTQGELTPATMQKRAITCLSAIWSLTTMSLPASDVTTSTVYRSRETLRFDEQTLKYISLVHDGIPNVSDYSVSVSPLCQGAYSICGFIVTRKWCHREVGRDTDKAHHHSDLVLKRLHQQLGELEEHLSYSHGKFALPYVTMETVRRHLEELVDAAASTADVGIAECLVELGSKSIHRFWHALNQAGFSLTTEFVAYLLKNPSLPYGASNTLQRLFLSIDSDIPLSLESQTLFVEQLDDTLEPHLQPTGSRLPESITNILQGIVPAITDASCKLKAMRTLHLYRKRFPSNDAAFKALALLQEDLPHPAYSSSPPLDLFDSHVYANTKLDKTVARTRSSGELRDTADFDTVFRGPSITRLPLLKIKAMTRAMNILVLIHFSALLH</sequence>
<proteinExistence type="predicted"/>
<dbReference type="Proteomes" id="UP000812287">
    <property type="component" value="Unassembled WGS sequence"/>
</dbReference>
<dbReference type="GeneID" id="66113152"/>
<organism evidence="1 2">
    <name type="scientific">Guyanagaster necrorhizus</name>
    <dbReference type="NCBI Taxonomy" id="856835"/>
    <lineage>
        <taxon>Eukaryota</taxon>
        <taxon>Fungi</taxon>
        <taxon>Dikarya</taxon>
        <taxon>Basidiomycota</taxon>
        <taxon>Agaricomycotina</taxon>
        <taxon>Agaricomycetes</taxon>
        <taxon>Agaricomycetidae</taxon>
        <taxon>Agaricales</taxon>
        <taxon>Marasmiineae</taxon>
        <taxon>Physalacriaceae</taxon>
        <taxon>Guyanagaster</taxon>
    </lineage>
</organism>
<reference evidence="1" key="1">
    <citation type="submission" date="2020-11" db="EMBL/GenBank/DDBJ databases">
        <title>Adaptations for nitrogen fixation in a non-lichenized fungal sporocarp promotes dispersal by wood-feeding termites.</title>
        <authorList>
            <consortium name="DOE Joint Genome Institute"/>
            <person name="Koch R.A."/>
            <person name="Yoon G."/>
            <person name="Arayal U."/>
            <person name="Lail K."/>
            <person name="Amirebrahimi M."/>
            <person name="Labutti K."/>
            <person name="Lipzen A."/>
            <person name="Riley R."/>
            <person name="Barry K."/>
            <person name="Henrissat B."/>
            <person name="Grigoriev I.V."/>
            <person name="Herr J.R."/>
            <person name="Aime M.C."/>
        </authorList>
    </citation>
    <scope>NUCLEOTIDE SEQUENCE</scope>
    <source>
        <strain evidence="1">MCA 3950</strain>
    </source>
</reference>
<dbReference type="EMBL" id="MU250524">
    <property type="protein sequence ID" value="KAG7452145.1"/>
    <property type="molecule type" value="Genomic_DNA"/>
</dbReference>
<dbReference type="OrthoDB" id="2995154at2759"/>
<accession>A0A9P7W564</accession>
<gene>
    <name evidence="1" type="ORF">BT62DRAFT_999904</name>
</gene>
<evidence type="ECO:0000313" key="1">
    <source>
        <dbReference type="EMBL" id="KAG7452145.1"/>
    </source>
</evidence>